<dbReference type="Proteomes" id="UP000034492">
    <property type="component" value="Unassembled WGS sequence"/>
</dbReference>
<feature type="transmembrane region" description="Helical" evidence="10">
    <location>
        <begin position="252"/>
        <end position="272"/>
    </location>
</feature>
<accession>A0A0G0ELF8</accession>
<dbReference type="GO" id="GO:0016020">
    <property type="term" value="C:membrane"/>
    <property type="evidence" value="ECO:0007669"/>
    <property type="project" value="GOC"/>
</dbReference>
<name>A0A0G0ELF8_9BACT</name>
<evidence type="ECO:0000256" key="7">
    <source>
        <dbReference type="ARBA" id="ARBA00022824"/>
    </source>
</evidence>
<dbReference type="Pfam" id="PF13231">
    <property type="entry name" value="PMT_2"/>
    <property type="match status" value="1"/>
</dbReference>
<protein>
    <recommendedName>
        <fullName evidence="11">Glycosyltransferase RgtA/B/C/D-like domain-containing protein</fullName>
    </recommendedName>
</protein>
<evidence type="ECO:0000256" key="9">
    <source>
        <dbReference type="ARBA" id="ARBA00023136"/>
    </source>
</evidence>
<comment type="subcellular location">
    <subcellularLocation>
        <location evidence="1">Endoplasmic reticulum membrane</location>
        <topology evidence="1">Multi-pass membrane protein</topology>
    </subcellularLocation>
</comment>
<comment type="pathway">
    <text evidence="2">Glycolipid biosynthesis; glycosylphosphatidylinositol-anchor biosynthesis.</text>
</comment>
<sequence>MSNKKILNFVILIFSGWRVGLFIVTFLGLSIIPNITQPQYNINPPSADLIYWERWANWDGAHFLSIAQYGYEPFQVVFFPLYPLLIKFLSLLTTNYFWAGFIISQIFTVISLYYLYKLVLLDYKKNVAEKAVILLITFPTSFYLGAVYSESSFLALTLSSFYYARKKNYILASILAGLSSVTRIIGICVIVAIGVEYLYQKGIKINLKDLWANRFVRFTTFLTITTIILYFFNSIFIKFQFWEIVGVVSTMLYLLFLVCIICFLLVTLYLILKNKRSRDIFMKEGLQLTVTSLAPFLIYSYYLYYTQGYPHAYVLYESNWGRNISLPWELMFAYLSSLLSNNFFIVSQTEQILIEFIFALVFIIGAIISFVKLRLSYAVFFLLALLIPLSTNTLLSIHRFGIVLFPLFILLANVKNKYFNFVWTITSAMLLGLFAILYINKYWVA</sequence>
<comment type="caution">
    <text evidence="12">The sequence shown here is derived from an EMBL/GenBank/DDBJ whole genome shotgun (WGS) entry which is preliminary data.</text>
</comment>
<dbReference type="GO" id="GO:0006506">
    <property type="term" value="P:GPI anchor biosynthetic process"/>
    <property type="evidence" value="ECO:0007669"/>
    <property type="project" value="UniProtKB-UniPathway"/>
</dbReference>
<dbReference type="GO" id="GO:0031501">
    <property type="term" value="C:mannosyltransferase complex"/>
    <property type="evidence" value="ECO:0007669"/>
    <property type="project" value="TreeGrafter"/>
</dbReference>
<evidence type="ECO:0000259" key="11">
    <source>
        <dbReference type="Pfam" id="PF13231"/>
    </source>
</evidence>
<feature type="transmembrane region" description="Helical" evidence="10">
    <location>
        <begin position="324"/>
        <end position="345"/>
    </location>
</feature>
<feature type="transmembrane region" description="Helical" evidence="10">
    <location>
        <begin position="215"/>
        <end position="232"/>
    </location>
</feature>
<dbReference type="GO" id="GO:0000009">
    <property type="term" value="F:alpha-1,6-mannosyltransferase activity"/>
    <property type="evidence" value="ECO:0007669"/>
    <property type="project" value="InterPro"/>
</dbReference>
<feature type="domain" description="Glycosyltransferase RgtA/B/C/D-like" evidence="11">
    <location>
        <begin position="80"/>
        <end position="199"/>
    </location>
</feature>
<evidence type="ECO:0000256" key="8">
    <source>
        <dbReference type="ARBA" id="ARBA00022989"/>
    </source>
</evidence>
<evidence type="ECO:0000256" key="5">
    <source>
        <dbReference type="ARBA" id="ARBA00022679"/>
    </source>
</evidence>
<keyword evidence="7" id="KW-0256">Endoplasmic reticulum</keyword>
<dbReference type="PANTHER" id="PTHR12468:SF2">
    <property type="entry name" value="GPI MANNOSYLTRANSFERASE 2"/>
    <property type="match status" value="1"/>
</dbReference>
<dbReference type="AlphaFoldDB" id="A0A0G0ELF8"/>
<feature type="transmembrane region" description="Helical" evidence="10">
    <location>
        <begin position="418"/>
        <end position="439"/>
    </location>
</feature>
<dbReference type="PANTHER" id="PTHR12468">
    <property type="entry name" value="GPI MANNOSYLTRANSFERASE 2"/>
    <property type="match status" value="1"/>
</dbReference>
<feature type="transmembrane region" description="Helical" evidence="10">
    <location>
        <begin position="7"/>
        <end position="32"/>
    </location>
</feature>
<evidence type="ECO:0000313" key="13">
    <source>
        <dbReference type="Proteomes" id="UP000034492"/>
    </source>
</evidence>
<organism evidence="12 13">
    <name type="scientific">Candidatus Daviesbacteria bacterium GW2011_GWB1_36_5</name>
    <dbReference type="NCBI Taxonomy" id="1618426"/>
    <lineage>
        <taxon>Bacteria</taxon>
        <taxon>Candidatus Daviesiibacteriota</taxon>
    </lineage>
</organism>
<dbReference type="InterPro" id="IPR007315">
    <property type="entry name" value="PIG-V/Gpi18"/>
</dbReference>
<keyword evidence="3" id="KW-0337">GPI-anchor biosynthesis</keyword>
<keyword evidence="5" id="KW-0808">Transferase</keyword>
<keyword evidence="4" id="KW-0328">Glycosyltransferase</keyword>
<feature type="transmembrane region" description="Helical" evidence="10">
    <location>
        <begin position="284"/>
        <end position="304"/>
    </location>
</feature>
<keyword evidence="8 10" id="KW-1133">Transmembrane helix</keyword>
<feature type="transmembrane region" description="Helical" evidence="10">
    <location>
        <begin position="96"/>
        <end position="115"/>
    </location>
</feature>
<feature type="transmembrane region" description="Helical" evidence="10">
    <location>
        <begin position="169"/>
        <end position="195"/>
    </location>
</feature>
<evidence type="ECO:0000256" key="3">
    <source>
        <dbReference type="ARBA" id="ARBA00022502"/>
    </source>
</evidence>
<dbReference type="PATRIC" id="fig|1618426.3.peg.1010"/>
<keyword evidence="9 10" id="KW-0472">Membrane</keyword>
<gene>
    <name evidence="12" type="ORF">US19_C0035G0014</name>
</gene>
<feature type="transmembrane region" description="Helical" evidence="10">
    <location>
        <begin position="352"/>
        <end position="371"/>
    </location>
</feature>
<proteinExistence type="predicted"/>
<dbReference type="EMBL" id="LBSA01000035">
    <property type="protein sequence ID" value="KKQ07903.1"/>
    <property type="molecule type" value="Genomic_DNA"/>
</dbReference>
<dbReference type="GO" id="GO:0004376">
    <property type="term" value="F:GPI mannosyltransferase activity"/>
    <property type="evidence" value="ECO:0007669"/>
    <property type="project" value="InterPro"/>
</dbReference>
<dbReference type="UniPathway" id="UPA00196"/>
<keyword evidence="6 10" id="KW-0812">Transmembrane</keyword>
<evidence type="ECO:0000256" key="2">
    <source>
        <dbReference type="ARBA" id="ARBA00004687"/>
    </source>
</evidence>
<evidence type="ECO:0000256" key="6">
    <source>
        <dbReference type="ARBA" id="ARBA00022692"/>
    </source>
</evidence>
<evidence type="ECO:0000313" key="12">
    <source>
        <dbReference type="EMBL" id="KKQ07903.1"/>
    </source>
</evidence>
<feature type="transmembrane region" description="Helical" evidence="10">
    <location>
        <begin position="127"/>
        <end position="149"/>
    </location>
</feature>
<evidence type="ECO:0000256" key="10">
    <source>
        <dbReference type="SAM" id="Phobius"/>
    </source>
</evidence>
<evidence type="ECO:0000256" key="4">
    <source>
        <dbReference type="ARBA" id="ARBA00022676"/>
    </source>
</evidence>
<evidence type="ECO:0000256" key="1">
    <source>
        <dbReference type="ARBA" id="ARBA00004477"/>
    </source>
</evidence>
<feature type="transmembrane region" description="Helical" evidence="10">
    <location>
        <begin position="377"/>
        <end position="397"/>
    </location>
</feature>
<reference evidence="12 13" key="1">
    <citation type="journal article" date="2015" name="Nature">
        <title>rRNA introns, odd ribosomes, and small enigmatic genomes across a large radiation of phyla.</title>
        <authorList>
            <person name="Brown C.T."/>
            <person name="Hug L.A."/>
            <person name="Thomas B.C."/>
            <person name="Sharon I."/>
            <person name="Castelle C.J."/>
            <person name="Singh A."/>
            <person name="Wilkins M.J."/>
            <person name="Williams K.H."/>
            <person name="Banfield J.F."/>
        </authorList>
    </citation>
    <scope>NUCLEOTIDE SEQUENCE [LARGE SCALE GENOMIC DNA]</scope>
</reference>
<dbReference type="InterPro" id="IPR038731">
    <property type="entry name" value="RgtA/B/C-like"/>
</dbReference>